<dbReference type="CDD" id="cd06261">
    <property type="entry name" value="TM_PBP2"/>
    <property type="match status" value="1"/>
</dbReference>
<evidence type="ECO:0000313" key="11">
    <source>
        <dbReference type="EMBL" id="AFS79622.1"/>
    </source>
</evidence>
<evidence type="ECO:0000256" key="1">
    <source>
        <dbReference type="ARBA" id="ARBA00004141"/>
    </source>
</evidence>
<keyword evidence="6 9" id="KW-0764">Sulfate transport</keyword>
<comment type="similarity">
    <text evidence="9">Belongs to the binding-protein-dependent transport system permease family. CysTW subfamily.</text>
</comment>
<gene>
    <name evidence="11" type="primary">cysT</name>
    <name evidence="11" type="ordered locus">Curi_c26270</name>
</gene>
<comment type="subunit">
    <text evidence="2">The complex is composed of two ATP-binding proteins (CysA), two transmembrane proteins (CysT and CysW) and a solute-binding protein (CysP).</text>
</comment>
<dbReference type="SUPFAM" id="SSF161098">
    <property type="entry name" value="MetI-like"/>
    <property type="match status" value="1"/>
</dbReference>
<feature type="transmembrane region" description="Helical" evidence="9">
    <location>
        <begin position="70"/>
        <end position="92"/>
    </location>
</feature>
<dbReference type="NCBIfam" id="TIGR02139">
    <property type="entry name" value="permease_CysT"/>
    <property type="match status" value="1"/>
</dbReference>
<dbReference type="PROSITE" id="PS50928">
    <property type="entry name" value="ABC_TM1"/>
    <property type="match status" value="1"/>
</dbReference>
<dbReference type="NCBIfam" id="TIGR00969">
    <property type="entry name" value="3a0106s02"/>
    <property type="match status" value="1"/>
</dbReference>
<dbReference type="PANTHER" id="PTHR30406:SF8">
    <property type="entry name" value="SULFATE TRANSPORT SYSTEM PERMEASE PROTEIN CYST"/>
    <property type="match status" value="1"/>
</dbReference>
<dbReference type="STRING" id="1128398.Curi_c26270"/>
<dbReference type="Gene3D" id="1.10.3720.10">
    <property type="entry name" value="MetI-like"/>
    <property type="match status" value="1"/>
</dbReference>
<feature type="domain" description="ABC transmembrane type-1" evidence="10">
    <location>
        <begin position="66"/>
        <end position="269"/>
    </location>
</feature>
<accession>K0B370</accession>
<dbReference type="InterPro" id="IPR005667">
    <property type="entry name" value="Sulph_transpt2"/>
</dbReference>
<evidence type="ECO:0000256" key="2">
    <source>
        <dbReference type="ARBA" id="ARBA00011779"/>
    </source>
</evidence>
<dbReference type="AlphaFoldDB" id="K0B370"/>
<dbReference type="Pfam" id="PF00528">
    <property type="entry name" value="BPD_transp_1"/>
    <property type="match status" value="1"/>
</dbReference>
<dbReference type="InterPro" id="IPR011865">
    <property type="entry name" value="CysT_permease"/>
</dbReference>
<feature type="transmembrane region" description="Helical" evidence="9">
    <location>
        <begin position="21"/>
        <end position="43"/>
    </location>
</feature>
<dbReference type="PANTHER" id="PTHR30406">
    <property type="entry name" value="SULFATE TRANSPORT SYSTEM PERMEASE PROTEIN"/>
    <property type="match status" value="1"/>
</dbReference>
<dbReference type="OrthoDB" id="9787837at2"/>
<keyword evidence="4 9" id="KW-0812">Transmembrane</keyword>
<proteinExistence type="inferred from homology"/>
<dbReference type="FunFam" id="1.10.3720.10:FF:000004">
    <property type="entry name" value="Sulfate transport system permease protein CysT"/>
    <property type="match status" value="1"/>
</dbReference>
<keyword evidence="7 9" id="KW-0472">Membrane</keyword>
<evidence type="ECO:0000256" key="8">
    <source>
        <dbReference type="ARBA" id="ARBA00025323"/>
    </source>
</evidence>
<keyword evidence="12" id="KW-1185">Reference proteome</keyword>
<dbReference type="Proteomes" id="UP000006094">
    <property type="component" value="Chromosome"/>
</dbReference>
<name>K0B370_GOTA9</name>
<comment type="function">
    <text evidence="9">Part of the ABC transporter complex (TC 3.A.1.6.1) involved in sulfate/thiosulfate import.</text>
</comment>
<reference evidence="11 12" key="1">
    <citation type="journal article" date="2012" name="PLoS ONE">
        <title>The purine-utilizing bacterium Clostridium acidurici 9a: a genome-guided metabolic reconsideration.</title>
        <authorList>
            <person name="Hartwich K."/>
            <person name="Poehlein A."/>
            <person name="Daniel R."/>
        </authorList>
    </citation>
    <scope>NUCLEOTIDE SEQUENCE [LARGE SCALE GENOMIC DNA]</scope>
    <source>
        <strain evidence="12">ATCC 7906 / DSM 604 / BCRC 14475 / CIP 104303 / KCTC 5404 / NCIMB 10678 / 9a</strain>
    </source>
</reference>
<protein>
    <recommendedName>
        <fullName evidence="9">Sulfate transport system permease protein CysT</fullName>
    </recommendedName>
</protein>
<evidence type="ECO:0000256" key="7">
    <source>
        <dbReference type="ARBA" id="ARBA00023136"/>
    </source>
</evidence>
<feature type="transmembrane region" description="Helical" evidence="9">
    <location>
        <begin position="104"/>
        <end position="126"/>
    </location>
</feature>
<feature type="transmembrane region" description="Helical" evidence="9">
    <location>
        <begin position="248"/>
        <end position="272"/>
    </location>
</feature>
<evidence type="ECO:0000256" key="9">
    <source>
        <dbReference type="RuleBase" id="RU366001"/>
    </source>
</evidence>
<evidence type="ECO:0000313" key="12">
    <source>
        <dbReference type="Proteomes" id="UP000006094"/>
    </source>
</evidence>
<dbReference type="HOGENOM" id="CLU_016047_14_0_9"/>
<sequence length="281" mass="30966">MELSHKISKVKKYSIIPGFGLTLGFTVLYISFLVLIPISMVFLNTANMGWEKFIQVATEPRVLDSFRVSFGAAFIASLVNVVFGFLLAWVLVRYDFPGKQIIDALVDLPFALPTAVAGITLATLYAEEGWIGKYLSLFGIKVSFTFLGIVVALIFVGFPFIIRTVQPVLINLDKELEEAAASLGATRFQTFTKVIIPEVLPALITGFSLAFSRTLGEYGSVIFIAGNMPMKTEISPLIIMTKLEQYDYTGATAVAAIMLVISFILLLIINFIQWKVATKHT</sequence>
<evidence type="ECO:0000259" key="10">
    <source>
        <dbReference type="PROSITE" id="PS50928"/>
    </source>
</evidence>
<dbReference type="PATRIC" id="fig|1128398.3.peg.2704"/>
<dbReference type="RefSeq" id="WP_014968756.1">
    <property type="nucleotide sequence ID" value="NC_018664.1"/>
</dbReference>
<dbReference type="GO" id="GO:0015419">
    <property type="term" value="F:ABC-type sulfate transporter activity"/>
    <property type="evidence" value="ECO:0007669"/>
    <property type="project" value="UniProtKB-UniRule"/>
</dbReference>
<dbReference type="InterPro" id="IPR000515">
    <property type="entry name" value="MetI-like"/>
</dbReference>
<dbReference type="EMBL" id="CP003326">
    <property type="protein sequence ID" value="AFS79622.1"/>
    <property type="molecule type" value="Genomic_DNA"/>
</dbReference>
<feature type="transmembrane region" description="Helical" evidence="9">
    <location>
        <begin position="138"/>
        <end position="162"/>
    </location>
</feature>
<evidence type="ECO:0000256" key="4">
    <source>
        <dbReference type="ARBA" id="ARBA00022692"/>
    </source>
</evidence>
<dbReference type="InterPro" id="IPR035906">
    <property type="entry name" value="MetI-like_sf"/>
</dbReference>
<evidence type="ECO:0000256" key="5">
    <source>
        <dbReference type="ARBA" id="ARBA00022989"/>
    </source>
</evidence>
<keyword evidence="3 9" id="KW-0813">Transport</keyword>
<dbReference type="eggNOG" id="COG0555">
    <property type="taxonomic scope" value="Bacteria"/>
</dbReference>
<dbReference type="GO" id="GO:0005886">
    <property type="term" value="C:plasma membrane"/>
    <property type="evidence" value="ECO:0007669"/>
    <property type="project" value="InterPro"/>
</dbReference>
<dbReference type="KEGG" id="cad:Curi_c26270"/>
<keyword evidence="5 9" id="KW-1133">Transmembrane helix</keyword>
<evidence type="ECO:0000256" key="3">
    <source>
        <dbReference type="ARBA" id="ARBA00022448"/>
    </source>
</evidence>
<comment type="function">
    <text evidence="8">Part of the ABC transporter complex CysAWTP (TC 3.A.1.6.1) involved in sulfate/thiosulfate import. Probably responsible for the translocation of the substrate across the membrane.</text>
</comment>
<evidence type="ECO:0000256" key="6">
    <source>
        <dbReference type="ARBA" id="ARBA00023032"/>
    </source>
</evidence>
<comment type="subcellular location">
    <subcellularLocation>
        <location evidence="1">Membrane</location>
        <topology evidence="1">Multi-pass membrane protein</topology>
    </subcellularLocation>
</comment>
<comment type="caution">
    <text evidence="9">Lacks conserved residue(s) required for the propagation of feature annotation.</text>
</comment>
<organism evidence="11 12">
    <name type="scientific">Gottschalkia acidurici (strain ATCC 7906 / DSM 604 / BCRC 14475 / CIP 104303 / KCTC 5404 / NCIMB 10678 / 9a)</name>
    <name type="common">Clostridium acidurici</name>
    <dbReference type="NCBI Taxonomy" id="1128398"/>
    <lineage>
        <taxon>Bacteria</taxon>
        <taxon>Bacillati</taxon>
        <taxon>Bacillota</taxon>
        <taxon>Tissierellia</taxon>
        <taxon>Tissierellales</taxon>
        <taxon>Gottschalkiaceae</taxon>
        <taxon>Gottschalkia</taxon>
    </lineage>
</organism>